<dbReference type="eggNOG" id="ENOG502RZTT">
    <property type="taxonomic scope" value="Eukaryota"/>
</dbReference>
<name>M2MQ17_BAUPA</name>
<organism evidence="2 3">
    <name type="scientific">Baudoinia panamericana (strain UAMH 10762)</name>
    <name type="common">Angels' share fungus</name>
    <name type="synonym">Baudoinia compniacensis (strain UAMH 10762)</name>
    <dbReference type="NCBI Taxonomy" id="717646"/>
    <lineage>
        <taxon>Eukaryota</taxon>
        <taxon>Fungi</taxon>
        <taxon>Dikarya</taxon>
        <taxon>Ascomycota</taxon>
        <taxon>Pezizomycotina</taxon>
        <taxon>Dothideomycetes</taxon>
        <taxon>Dothideomycetidae</taxon>
        <taxon>Mycosphaerellales</taxon>
        <taxon>Teratosphaeriaceae</taxon>
        <taxon>Baudoinia</taxon>
    </lineage>
</organism>
<evidence type="ECO:0000313" key="3">
    <source>
        <dbReference type="Proteomes" id="UP000011761"/>
    </source>
</evidence>
<dbReference type="OrthoDB" id="2013972at2759"/>
<dbReference type="HOGENOM" id="CLU_065416_1_0_1"/>
<sequence>MLERANALSPFSRATGILDNGCGPGPVMSHVIDDYGCVIPKECSLTCADFSEGMIRQVMGIKESANADSLWKKVDAKVQNAMNLTEIESDSQSHVTAGMVYFMTPDPMQCLKETRRVLKTNGVLSVSAWEGSQWLELMNLLPKVRPDKKVPTMPEAWTSATGLKGEIMRARFQEVETHQVLVELKFQNRESFADFLCTKLPHMIALTKDMSEDEVIKFKEVMVEEMRRMTSSEPGKLKGVALIGVGKK</sequence>
<dbReference type="AlphaFoldDB" id="M2MQ17"/>
<dbReference type="EMBL" id="KB445560">
    <property type="protein sequence ID" value="EMC93543.1"/>
    <property type="molecule type" value="Genomic_DNA"/>
</dbReference>
<protein>
    <recommendedName>
        <fullName evidence="1">Methyltransferase domain-containing protein</fullName>
    </recommendedName>
</protein>
<evidence type="ECO:0000259" key="1">
    <source>
        <dbReference type="Pfam" id="PF13649"/>
    </source>
</evidence>
<proteinExistence type="predicted"/>
<evidence type="ECO:0000313" key="2">
    <source>
        <dbReference type="EMBL" id="EMC93543.1"/>
    </source>
</evidence>
<dbReference type="Proteomes" id="UP000011761">
    <property type="component" value="Unassembled WGS sequence"/>
</dbReference>
<accession>M2MQ17</accession>
<dbReference type="Pfam" id="PF13649">
    <property type="entry name" value="Methyltransf_25"/>
    <property type="match status" value="1"/>
</dbReference>
<dbReference type="RefSeq" id="XP_007679642.1">
    <property type="nucleotide sequence ID" value="XM_007681452.1"/>
</dbReference>
<keyword evidence="3" id="KW-1185">Reference proteome</keyword>
<dbReference type="GeneID" id="19107960"/>
<dbReference type="Gene3D" id="3.40.50.150">
    <property type="entry name" value="Vaccinia Virus protein VP39"/>
    <property type="match status" value="1"/>
</dbReference>
<feature type="domain" description="Methyltransferase" evidence="1">
    <location>
        <begin position="17"/>
        <end position="122"/>
    </location>
</feature>
<reference evidence="2 3" key="1">
    <citation type="journal article" date="2012" name="PLoS Pathog.">
        <title>Diverse lifestyles and strategies of plant pathogenesis encoded in the genomes of eighteen Dothideomycetes fungi.</title>
        <authorList>
            <person name="Ohm R.A."/>
            <person name="Feau N."/>
            <person name="Henrissat B."/>
            <person name="Schoch C.L."/>
            <person name="Horwitz B.A."/>
            <person name="Barry K.W."/>
            <person name="Condon B.J."/>
            <person name="Copeland A.C."/>
            <person name="Dhillon B."/>
            <person name="Glaser F."/>
            <person name="Hesse C.N."/>
            <person name="Kosti I."/>
            <person name="LaButti K."/>
            <person name="Lindquist E.A."/>
            <person name="Lucas S."/>
            <person name="Salamov A.A."/>
            <person name="Bradshaw R.E."/>
            <person name="Ciuffetti L."/>
            <person name="Hamelin R.C."/>
            <person name="Kema G.H.J."/>
            <person name="Lawrence C."/>
            <person name="Scott J.A."/>
            <person name="Spatafora J.W."/>
            <person name="Turgeon B.G."/>
            <person name="de Wit P.J.G.M."/>
            <person name="Zhong S."/>
            <person name="Goodwin S.B."/>
            <person name="Grigoriev I.V."/>
        </authorList>
    </citation>
    <scope>NUCLEOTIDE SEQUENCE [LARGE SCALE GENOMIC DNA]</scope>
    <source>
        <strain evidence="2 3">UAMH 10762</strain>
    </source>
</reference>
<gene>
    <name evidence="2" type="ORF">BAUCODRAFT_125397</name>
</gene>
<dbReference type="SUPFAM" id="SSF53335">
    <property type="entry name" value="S-adenosyl-L-methionine-dependent methyltransferases"/>
    <property type="match status" value="1"/>
</dbReference>
<dbReference type="KEGG" id="bcom:BAUCODRAFT_125397"/>
<dbReference type="InterPro" id="IPR029063">
    <property type="entry name" value="SAM-dependent_MTases_sf"/>
</dbReference>
<dbReference type="InterPro" id="IPR041698">
    <property type="entry name" value="Methyltransf_25"/>
</dbReference>
<dbReference type="OMA" id="GEIMRAR"/>
<dbReference type="CDD" id="cd02440">
    <property type="entry name" value="AdoMet_MTases"/>
    <property type="match status" value="1"/>
</dbReference>